<dbReference type="Proteomes" id="UP000756346">
    <property type="component" value="Unassembled WGS sequence"/>
</dbReference>
<organism evidence="1 2">
    <name type="scientific">Microdochium trichocladiopsis</name>
    <dbReference type="NCBI Taxonomy" id="1682393"/>
    <lineage>
        <taxon>Eukaryota</taxon>
        <taxon>Fungi</taxon>
        <taxon>Dikarya</taxon>
        <taxon>Ascomycota</taxon>
        <taxon>Pezizomycotina</taxon>
        <taxon>Sordariomycetes</taxon>
        <taxon>Xylariomycetidae</taxon>
        <taxon>Xylariales</taxon>
        <taxon>Microdochiaceae</taxon>
        <taxon>Microdochium</taxon>
    </lineage>
</organism>
<comment type="caution">
    <text evidence="1">The sequence shown here is derived from an EMBL/GenBank/DDBJ whole genome shotgun (WGS) entry which is preliminary data.</text>
</comment>
<dbReference type="EMBL" id="JAGTJQ010000018">
    <property type="protein sequence ID" value="KAH7009410.1"/>
    <property type="molecule type" value="Genomic_DNA"/>
</dbReference>
<protein>
    <submittedName>
        <fullName evidence="1">Uncharacterized protein</fullName>
    </submittedName>
</protein>
<name>A0A9P8XR96_9PEZI</name>
<dbReference type="RefSeq" id="XP_046004038.1">
    <property type="nucleotide sequence ID" value="XM_046163070.1"/>
</dbReference>
<evidence type="ECO:0000313" key="2">
    <source>
        <dbReference type="Proteomes" id="UP000756346"/>
    </source>
</evidence>
<reference evidence="1" key="1">
    <citation type="journal article" date="2021" name="Nat. Commun.">
        <title>Genetic determinants of endophytism in the Arabidopsis root mycobiome.</title>
        <authorList>
            <person name="Mesny F."/>
            <person name="Miyauchi S."/>
            <person name="Thiergart T."/>
            <person name="Pickel B."/>
            <person name="Atanasova L."/>
            <person name="Karlsson M."/>
            <person name="Huettel B."/>
            <person name="Barry K.W."/>
            <person name="Haridas S."/>
            <person name="Chen C."/>
            <person name="Bauer D."/>
            <person name="Andreopoulos W."/>
            <person name="Pangilinan J."/>
            <person name="LaButti K."/>
            <person name="Riley R."/>
            <person name="Lipzen A."/>
            <person name="Clum A."/>
            <person name="Drula E."/>
            <person name="Henrissat B."/>
            <person name="Kohler A."/>
            <person name="Grigoriev I.V."/>
            <person name="Martin F.M."/>
            <person name="Hacquard S."/>
        </authorList>
    </citation>
    <scope>NUCLEOTIDE SEQUENCE</scope>
    <source>
        <strain evidence="1">MPI-CAGE-CH-0230</strain>
    </source>
</reference>
<keyword evidence="2" id="KW-1185">Reference proteome</keyword>
<gene>
    <name evidence="1" type="ORF">B0I36DRAFT_59521</name>
</gene>
<accession>A0A9P8XR96</accession>
<dbReference type="AlphaFoldDB" id="A0A9P8XR96"/>
<dbReference type="GeneID" id="70192616"/>
<sequence>MMASPTSAAKPSLRWFQEFIQKPSESCASPEHIAEDTTTGLDDDCAGALCSKGIQYRATSKTHEWLATVLICPARSACASCPKWMQDRRTSKTHQWLATVLNCRSAEILHSRGNPNCGTRFWDNYRDFLRESAGDLEQQEKAAWHRDRPQQRHYEIKGYLSFLDEEGNRVEKWKKKFGVK</sequence>
<evidence type="ECO:0000313" key="1">
    <source>
        <dbReference type="EMBL" id="KAH7009410.1"/>
    </source>
</evidence>
<proteinExistence type="predicted"/>